<comment type="caution">
    <text evidence="2">The sequence shown here is derived from an EMBL/GenBank/DDBJ whole genome shotgun (WGS) entry which is preliminary data.</text>
</comment>
<feature type="transmembrane region" description="Helical" evidence="1">
    <location>
        <begin position="46"/>
        <end position="66"/>
    </location>
</feature>
<feature type="transmembrane region" description="Helical" evidence="1">
    <location>
        <begin position="12"/>
        <end position="34"/>
    </location>
</feature>
<keyword evidence="1" id="KW-0472">Membrane</keyword>
<gene>
    <name evidence="2" type="ORF">QVZ41_14140</name>
</gene>
<sequence length="177" mass="21404">MKLHKKKRKLDLFESLIYYFFPLILLLIPSIFLFNELLNEKFNKEFGTAHKASFLVLLIALFFMWFKHNKLLFKTYKTNKNVLELKNEIYSMSEEYNWEIISSFENRIEFRVKATSDRSNRILFPREYKKFINGIITFQSGEFNLNLVLSFENNDMDMADHLGETNHLRNRIIKRLK</sequence>
<dbReference type="Proteomes" id="UP001168642">
    <property type="component" value="Unassembled WGS sequence"/>
</dbReference>
<name>A0ABT8VVI0_9FLAO</name>
<reference evidence="2" key="1">
    <citation type="submission" date="2023-07" db="EMBL/GenBank/DDBJ databases">
        <title>Wenyingzhuangia sp. chi5 genome sequencing and assembly.</title>
        <authorList>
            <person name="Park S."/>
        </authorList>
    </citation>
    <scope>NUCLEOTIDE SEQUENCE</scope>
    <source>
        <strain evidence="2">Chi5</strain>
    </source>
</reference>
<keyword evidence="3" id="KW-1185">Reference proteome</keyword>
<keyword evidence="1" id="KW-1133">Transmembrane helix</keyword>
<keyword evidence="1" id="KW-0812">Transmembrane</keyword>
<dbReference type="EMBL" id="JAUMIT010000015">
    <property type="protein sequence ID" value="MDO3695988.1"/>
    <property type="molecule type" value="Genomic_DNA"/>
</dbReference>
<evidence type="ECO:0000313" key="2">
    <source>
        <dbReference type="EMBL" id="MDO3695988.1"/>
    </source>
</evidence>
<organism evidence="2 3">
    <name type="scientific">Wenyingzhuangia gilva</name>
    <dbReference type="NCBI Taxonomy" id="3057677"/>
    <lineage>
        <taxon>Bacteria</taxon>
        <taxon>Pseudomonadati</taxon>
        <taxon>Bacteroidota</taxon>
        <taxon>Flavobacteriia</taxon>
        <taxon>Flavobacteriales</taxon>
        <taxon>Flavobacteriaceae</taxon>
        <taxon>Wenyingzhuangia</taxon>
    </lineage>
</organism>
<proteinExistence type="predicted"/>
<dbReference type="RefSeq" id="WP_302885295.1">
    <property type="nucleotide sequence ID" value="NZ_JAUMIT010000015.1"/>
</dbReference>
<evidence type="ECO:0000313" key="3">
    <source>
        <dbReference type="Proteomes" id="UP001168642"/>
    </source>
</evidence>
<evidence type="ECO:0008006" key="4">
    <source>
        <dbReference type="Google" id="ProtNLM"/>
    </source>
</evidence>
<evidence type="ECO:0000256" key="1">
    <source>
        <dbReference type="SAM" id="Phobius"/>
    </source>
</evidence>
<accession>A0ABT8VVI0</accession>
<protein>
    <recommendedName>
        <fullName evidence="4">Superinfection exclusion protein B</fullName>
    </recommendedName>
</protein>